<proteinExistence type="predicted"/>
<sequence>MMINDLTAAERRVWDAFPLGAAVDFTAAGPGTAEGGAVADGSGWGPERTVRARVLRALLLTAPQEEGEVAALRIEGARISGALDLKYATVDSVVRLRGCHFDETPDFSGARFTYLNLTRSVLPGLRSARVRVDGGLRLTECRFLGPVRLTGAQISGTLFMERAEFTAPDDEPALRLNQAEIGEELCAPGLRAHGEVRLGGAHVAGRVDLGRARLHRPDGTALAAETLSTESDVVLRRADVRGRVELRGARVGGQLDLAYARLSSPGAVALRVSSSVISELWLRDGPAVEGVLNMRRAQIEVLVLEPDMLPEQVLLNSLTYTSLIPHEPAQRRLPMLERDGEAYLPYAYEQLTAAYRRIGDEDAARRVQLAKQRRHRATLRWHGRLWGYAQDATVGYGFRPLRAAVWMLSLMAVGSVAYAAQPPSPLKADEAPPFNAVFYTLDLLLPIIDFGQERAYAPEGPGQWLSYVLVITGWILATTVVTGVTRTVSRQ</sequence>
<dbReference type="InterPro" id="IPR001646">
    <property type="entry name" value="5peptide_repeat"/>
</dbReference>
<dbReference type="Proteomes" id="UP000067448">
    <property type="component" value="Unassembled WGS sequence"/>
</dbReference>
<name>A0A100JS58_STRSC</name>
<reference evidence="2 3" key="2">
    <citation type="journal article" date="2016" name="Genome Announc.">
        <title>Draft Genome Sequences of Streptomyces scabiei S58, Streptomyces turgidiscabies T45, and Streptomyces acidiscabies a10, the Pathogens of Potato Common Scab, Isolated in Japan.</title>
        <authorList>
            <person name="Tomihama T."/>
            <person name="Nishi Y."/>
            <person name="Sakai M."/>
            <person name="Ikenaga M."/>
            <person name="Okubo T."/>
            <person name="Ikeda S."/>
        </authorList>
    </citation>
    <scope>NUCLEOTIDE SEQUENCE [LARGE SCALE GENOMIC DNA]</scope>
    <source>
        <strain evidence="2 3">S58</strain>
    </source>
</reference>
<feature type="transmembrane region" description="Helical" evidence="1">
    <location>
        <begin position="464"/>
        <end position="485"/>
    </location>
</feature>
<keyword evidence="1" id="KW-1133">Transmembrane helix</keyword>
<accession>A0A100JS58</accession>
<reference evidence="3" key="1">
    <citation type="submission" date="2015-11" db="EMBL/GenBank/DDBJ databases">
        <authorList>
            <consortium name="Cross-ministerial Strategic Innovation Promotion Program (SIP) consortium"/>
            <person name="Tomihama T."/>
            <person name="Ikenaga M."/>
            <person name="Sakai M."/>
            <person name="Okubo T."/>
            <person name="Ikeda S."/>
        </authorList>
    </citation>
    <scope>NUCLEOTIDE SEQUENCE [LARGE SCALE GENOMIC DNA]</scope>
    <source>
        <strain evidence="3">S58</strain>
    </source>
</reference>
<keyword evidence="1" id="KW-0812">Transmembrane</keyword>
<comment type="caution">
    <text evidence="2">The sequence shown here is derived from an EMBL/GenBank/DDBJ whole genome shotgun (WGS) entry which is preliminary data.</text>
</comment>
<dbReference type="OrthoDB" id="5194370at2"/>
<dbReference type="RefSeq" id="WP_059082173.1">
    <property type="nucleotide sequence ID" value="NZ_BCMM01000025.1"/>
</dbReference>
<keyword evidence="1" id="KW-0472">Membrane</keyword>
<dbReference type="Gene3D" id="2.160.20.80">
    <property type="entry name" value="E3 ubiquitin-protein ligase SopA"/>
    <property type="match status" value="1"/>
</dbReference>
<evidence type="ECO:0008006" key="4">
    <source>
        <dbReference type="Google" id="ProtNLM"/>
    </source>
</evidence>
<gene>
    <name evidence="2" type="ORF">SsS58_05097</name>
</gene>
<organism evidence="2 3">
    <name type="scientific">Streptomyces scabiei</name>
    <dbReference type="NCBI Taxonomy" id="1930"/>
    <lineage>
        <taxon>Bacteria</taxon>
        <taxon>Bacillati</taxon>
        <taxon>Actinomycetota</taxon>
        <taxon>Actinomycetes</taxon>
        <taxon>Kitasatosporales</taxon>
        <taxon>Streptomycetaceae</taxon>
        <taxon>Streptomyces</taxon>
    </lineage>
</organism>
<evidence type="ECO:0000313" key="3">
    <source>
        <dbReference type="Proteomes" id="UP000067448"/>
    </source>
</evidence>
<evidence type="ECO:0000313" key="2">
    <source>
        <dbReference type="EMBL" id="GAQ64693.1"/>
    </source>
</evidence>
<evidence type="ECO:0000256" key="1">
    <source>
        <dbReference type="SAM" id="Phobius"/>
    </source>
</evidence>
<dbReference type="EMBL" id="BCMM01000025">
    <property type="protein sequence ID" value="GAQ64693.1"/>
    <property type="molecule type" value="Genomic_DNA"/>
</dbReference>
<reference evidence="3" key="3">
    <citation type="submission" date="2016-02" db="EMBL/GenBank/DDBJ databases">
        <title>Draft genome of pathogenic Streptomyces sp. in Japan.</title>
        <authorList>
            <person name="Tomihama T."/>
            <person name="Ikenaga M."/>
            <person name="Sakai M."/>
            <person name="Okubo T."/>
            <person name="Ikeda S."/>
        </authorList>
    </citation>
    <scope>NUCLEOTIDE SEQUENCE [LARGE SCALE GENOMIC DNA]</scope>
    <source>
        <strain evidence="3">S58</strain>
    </source>
</reference>
<protein>
    <recommendedName>
        <fullName evidence="4">Membrane-associated oxidoreductase</fullName>
    </recommendedName>
</protein>
<dbReference type="Pfam" id="PF13576">
    <property type="entry name" value="Pentapeptide_3"/>
    <property type="match status" value="1"/>
</dbReference>
<dbReference type="AlphaFoldDB" id="A0A100JS58"/>